<dbReference type="Proteomes" id="UP001156690">
    <property type="component" value="Unassembled WGS sequence"/>
</dbReference>
<keyword evidence="2" id="KW-1185">Reference proteome</keyword>
<proteinExistence type="predicted"/>
<reference evidence="2" key="1">
    <citation type="journal article" date="2019" name="Int. J. Syst. Evol. Microbiol.">
        <title>The Global Catalogue of Microorganisms (GCM) 10K type strain sequencing project: providing services to taxonomists for standard genome sequencing and annotation.</title>
        <authorList>
            <consortium name="The Broad Institute Genomics Platform"/>
            <consortium name="The Broad Institute Genome Sequencing Center for Infectious Disease"/>
            <person name="Wu L."/>
            <person name="Ma J."/>
        </authorList>
    </citation>
    <scope>NUCLEOTIDE SEQUENCE [LARGE SCALE GENOMIC DNA]</scope>
    <source>
        <strain evidence="2">NBRC 15640</strain>
    </source>
</reference>
<name>A0AAV5NRE2_9VIBR</name>
<dbReference type="AlphaFoldDB" id="A0AAV5NRE2"/>
<evidence type="ECO:0000313" key="1">
    <source>
        <dbReference type="EMBL" id="GLQ72571.1"/>
    </source>
</evidence>
<dbReference type="RefSeq" id="WP_126609977.1">
    <property type="nucleotide sequence ID" value="NZ_AP025144.1"/>
</dbReference>
<comment type="caution">
    <text evidence="1">The sequence shown here is derived from an EMBL/GenBank/DDBJ whole genome shotgun (WGS) entry which is preliminary data.</text>
</comment>
<dbReference type="EMBL" id="BSNX01000017">
    <property type="protein sequence ID" value="GLQ72571.1"/>
    <property type="molecule type" value="Genomic_DNA"/>
</dbReference>
<protein>
    <recommendedName>
        <fullName evidence="3">HEAT repeat domain-containing protein</fullName>
    </recommendedName>
</protein>
<gene>
    <name evidence="1" type="ORF">GCM10007932_19310</name>
</gene>
<organism evidence="1 2">
    <name type="scientific">Vibrio penaeicida</name>
    <dbReference type="NCBI Taxonomy" id="104609"/>
    <lineage>
        <taxon>Bacteria</taxon>
        <taxon>Pseudomonadati</taxon>
        <taxon>Pseudomonadota</taxon>
        <taxon>Gammaproteobacteria</taxon>
        <taxon>Vibrionales</taxon>
        <taxon>Vibrionaceae</taxon>
        <taxon>Vibrio</taxon>
    </lineage>
</organism>
<sequence>MQQGMLAWFISLLLLFSPLSAKELSHEEAQQWVLDQQVLNKADELYQLVLKDEVSSLDFSLQRLSLPQQDVVRFLLLEHMEDQDIILTSKMAKFVQKQIGRPSPYKVRKQGEGYEFSVPAFDSSAVASRLLKRWHSDQQILTFILKAEQLDLVLSQWLTDEESKKNKEREALLIRELDGLSPKALDYLIKQITQNPITNWLPSTQVVVRMAQVSEDPEVYKLLWRMKADSHSKSELKRLAKIKSEFSLQQLMLASDNPSLHDAALDELTRLDPIPLEVKTFLIKKLKQSNDASIVARNLVKHGHRGWVEQLAENHRGLNTKSLLQVLSRTKDK</sequence>
<evidence type="ECO:0000313" key="2">
    <source>
        <dbReference type="Proteomes" id="UP001156690"/>
    </source>
</evidence>
<evidence type="ECO:0008006" key="3">
    <source>
        <dbReference type="Google" id="ProtNLM"/>
    </source>
</evidence>
<accession>A0AAV5NRE2</accession>